<keyword evidence="3" id="KW-0812">Transmembrane</keyword>
<evidence type="ECO:0000313" key="4">
    <source>
        <dbReference type="EMBL" id="KAL1629114.1"/>
    </source>
</evidence>
<sequence>MTTPNPGQVSEPVSPIESEAPDFTPTSLEASQKATDNTDTPSFIRGSSDSRIELAGEPQVQQSTGTQPIDTRPTGPESTNTEPTVDTVTQLNETPTAARTDIHDKPPQYESYPEVYYAENAQDNQFPQVVYDRSFPQVSYGSHPEAYNQEGSTLEALRQRKERKTCGLRKKWLWAVLATVIGVVIVAAIVGGVVGSRSRNSKKGTSFMPTTALAAVNYTETTGVQHRRVYFQADDRSLYQSAWDSNSQKWDVSPLNPNNSPGPEIKPGTPLAAYVYNDQSHSTLEFHVFFLDTENKIWERGTPNADDMWGSQVSNVLAGNYTTSNDSDIAVYAVGCEDWCASTSVIVWQSAEGELWFSGFITNYGWWAHEAGVDADHPLLSGSSLSLVPIWGNQSDGALLSVYASTGNLSRFVFNTTDKWENGWTYDGMRSYETMKSREGLLIMFA</sequence>
<keyword evidence="3" id="KW-0472">Membrane</keyword>
<organism evidence="4 5">
    <name type="scientific">Neofusicoccum ribis</name>
    <dbReference type="NCBI Taxonomy" id="45134"/>
    <lineage>
        <taxon>Eukaryota</taxon>
        <taxon>Fungi</taxon>
        <taxon>Dikarya</taxon>
        <taxon>Ascomycota</taxon>
        <taxon>Pezizomycotina</taxon>
        <taxon>Dothideomycetes</taxon>
        <taxon>Dothideomycetes incertae sedis</taxon>
        <taxon>Botryosphaeriales</taxon>
        <taxon>Botryosphaeriaceae</taxon>
        <taxon>Neofusicoccum</taxon>
    </lineage>
</organism>
<feature type="compositionally biased region" description="Polar residues" evidence="2">
    <location>
        <begin position="24"/>
        <end position="47"/>
    </location>
</feature>
<accession>A0ABR3ST36</accession>
<keyword evidence="5" id="KW-1185">Reference proteome</keyword>
<feature type="transmembrane region" description="Helical" evidence="3">
    <location>
        <begin position="172"/>
        <end position="194"/>
    </location>
</feature>
<dbReference type="Pfam" id="PF07938">
    <property type="entry name" value="Fungal_lectin"/>
    <property type="match status" value="1"/>
</dbReference>
<dbReference type="EMBL" id="JAJVDC020000057">
    <property type="protein sequence ID" value="KAL1629114.1"/>
    <property type="molecule type" value="Genomic_DNA"/>
</dbReference>
<proteinExistence type="inferred from homology"/>
<dbReference type="Gene3D" id="2.120.10.70">
    <property type="entry name" value="Fucose-specific lectin"/>
    <property type="match status" value="1"/>
</dbReference>
<keyword evidence="3" id="KW-1133">Transmembrane helix</keyword>
<comment type="similarity">
    <text evidence="1">Belongs to the fungal fucose-specific lectin family.</text>
</comment>
<evidence type="ECO:0000256" key="1">
    <source>
        <dbReference type="ARBA" id="ARBA00009042"/>
    </source>
</evidence>
<gene>
    <name evidence="4" type="ORF">SLS56_005557</name>
</gene>
<dbReference type="InterPro" id="IPR012475">
    <property type="entry name" value="Fungal_lectin"/>
</dbReference>
<protein>
    <recommendedName>
        <fullName evidence="6">Fucose-specific lectin</fullName>
    </recommendedName>
</protein>
<feature type="compositionally biased region" description="Polar residues" evidence="2">
    <location>
        <begin position="76"/>
        <end position="97"/>
    </location>
</feature>
<evidence type="ECO:0000313" key="5">
    <source>
        <dbReference type="Proteomes" id="UP001521116"/>
    </source>
</evidence>
<reference evidence="4 5" key="1">
    <citation type="submission" date="2024-02" db="EMBL/GenBank/DDBJ databases">
        <title>De novo assembly and annotation of 12 fungi associated with fruit tree decline syndrome in Ontario, Canada.</title>
        <authorList>
            <person name="Sulman M."/>
            <person name="Ellouze W."/>
            <person name="Ilyukhin E."/>
        </authorList>
    </citation>
    <scope>NUCLEOTIDE SEQUENCE [LARGE SCALE GENOMIC DNA]</scope>
    <source>
        <strain evidence="4 5">M1-105</strain>
    </source>
</reference>
<feature type="compositionally biased region" description="Polar residues" evidence="2">
    <location>
        <begin position="59"/>
        <end position="69"/>
    </location>
</feature>
<evidence type="ECO:0000256" key="3">
    <source>
        <dbReference type="SAM" id="Phobius"/>
    </source>
</evidence>
<evidence type="ECO:0000256" key="2">
    <source>
        <dbReference type="SAM" id="MobiDB-lite"/>
    </source>
</evidence>
<name>A0ABR3ST36_9PEZI</name>
<dbReference type="SUPFAM" id="SSF89372">
    <property type="entry name" value="Fucose-specific lectin"/>
    <property type="match status" value="1"/>
</dbReference>
<feature type="region of interest" description="Disordered" evidence="2">
    <location>
        <begin position="1"/>
        <end position="108"/>
    </location>
</feature>
<evidence type="ECO:0008006" key="6">
    <source>
        <dbReference type="Google" id="ProtNLM"/>
    </source>
</evidence>
<dbReference type="Proteomes" id="UP001521116">
    <property type="component" value="Unassembled WGS sequence"/>
</dbReference>
<comment type="caution">
    <text evidence="4">The sequence shown here is derived from an EMBL/GenBank/DDBJ whole genome shotgun (WGS) entry which is preliminary data.</text>
</comment>